<proteinExistence type="predicted"/>
<name>A0A177ASP1_9BILA</name>
<reference evidence="1 2" key="1">
    <citation type="submission" date="2016-04" db="EMBL/GenBank/DDBJ databases">
        <title>The genome of Intoshia linei affirms orthonectids as highly simplified spiralians.</title>
        <authorList>
            <person name="Mikhailov K.V."/>
            <person name="Slusarev G.S."/>
            <person name="Nikitin M.A."/>
            <person name="Logacheva M.D."/>
            <person name="Penin A."/>
            <person name="Aleoshin V."/>
            <person name="Panchin Y.V."/>
        </authorList>
    </citation>
    <scope>NUCLEOTIDE SEQUENCE [LARGE SCALE GENOMIC DNA]</scope>
    <source>
        <strain evidence="1">Intl2013</strain>
        <tissue evidence="1">Whole animal</tissue>
    </source>
</reference>
<evidence type="ECO:0000313" key="1">
    <source>
        <dbReference type="EMBL" id="OAF64393.1"/>
    </source>
</evidence>
<organism evidence="1 2">
    <name type="scientific">Intoshia linei</name>
    <dbReference type="NCBI Taxonomy" id="1819745"/>
    <lineage>
        <taxon>Eukaryota</taxon>
        <taxon>Metazoa</taxon>
        <taxon>Spiralia</taxon>
        <taxon>Lophotrochozoa</taxon>
        <taxon>Mesozoa</taxon>
        <taxon>Orthonectida</taxon>
        <taxon>Rhopaluridae</taxon>
        <taxon>Intoshia</taxon>
    </lineage>
</organism>
<evidence type="ECO:0000313" key="2">
    <source>
        <dbReference type="Proteomes" id="UP000078046"/>
    </source>
</evidence>
<keyword evidence="2" id="KW-1185">Reference proteome</keyword>
<protein>
    <submittedName>
        <fullName evidence="1">Uncharacterized protein</fullName>
    </submittedName>
</protein>
<dbReference type="Proteomes" id="UP000078046">
    <property type="component" value="Unassembled WGS sequence"/>
</dbReference>
<comment type="caution">
    <text evidence="1">The sequence shown here is derived from an EMBL/GenBank/DDBJ whole genome shotgun (WGS) entry which is preliminary data.</text>
</comment>
<dbReference type="AlphaFoldDB" id="A0A177ASP1"/>
<accession>A0A177ASP1</accession>
<dbReference type="EMBL" id="LWCA01001871">
    <property type="protein sequence ID" value="OAF64393.1"/>
    <property type="molecule type" value="Genomic_DNA"/>
</dbReference>
<gene>
    <name evidence="1" type="ORF">A3Q56_07903</name>
</gene>
<sequence>MKAPNCLDICNIKISTLHLNNARVHLKSNLHNEQFEKDLMEYIKIKKLSIVILDQSFKQKCFLLCVSSQG</sequence>